<reference evidence="2" key="1">
    <citation type="submission" date="2020-05" db="EMBL/GenBank/DDBJ databases">
        <title>Mycena genomes resolve the evolution of fungal bioluminescence.</title>
        <authorList>
            <person name="Tsai I.J."/>
        </authorList>
    </citation>
    <scope>NUCLEOTIDE SEQUENCE</scope>
    <source>
        <strain evidence="2">110903Hualien_Pintung</strain>
    </source>
</reference>
<dbReference type="InterPro" id="IPR051057">
    <property type="entry name" value="PI-PLC_domain"/>
</dbReference>
<proteinExistence type="predicted"/>
<dbReference type="Pfam" id="PF00388">
    <property type="entry name" value="PI-PLC-X"/>
    <property type="match status" value="1"/>
</dbReference>
<keyword evidence="3" id="KW-1185">Reference proteome</keyword>
<dbReference type="PROSITE" id="PS50007">
    <property type="entry name" value="PIPLC_X_DOMAIN"/>
    <property type="match status" value="1"/>
</dbReference>
<dbReference type="Proteomes" id="UP000613580">
    <property type="component" value="Unassembled WGS sequence"/>
</dbReference>
<dbReference type="SUPFAM" id="SSF51695">
    <property type="entry name" value="PLC-like phosphodiesterases"/>
    <property type="match status" value="1"/>
</dbReference>
<dbReference type="EMBL" id="JACAZE010000020">
    <property type="protein sequence ID" value="KAF7293846.1"/>
    <property type="molecule type" value="Genomic_DNA"/>
</dbReference>
<sequence length="387" mass="43191">MMIPSASPQFLAGHALQEILERAAPILGRTNDLAVPTRQTAHWMAMMHDDTRLVDMNLPGTHDAATWNYSAERQKELEKYTGPMYPNFVFRCQDRSLLQSLDDGIRVFDLRLGYNPGDDTIGFWHGRALLSPTTSFEDVLFGLYNWLLSHPTETILVSIQQEEGSLTTYDKKFETILHAALSSPLAQRFWRLQQGQLGTLGEARGKLVLLQRFTYEFLSDVGVRHEFGIHLGAAKWTPNGADIEIVYNEAPKRVAYIEDEFKPGVPANSGTDATISKKFSVLTGHLEKAIAYGAPADVEEGLFVTFASAHANHDKIPITPNVRLCAWAWLLRSNSLLQVMALGDGVTAGINERLLPWVQGRRGQRLGIILLDFYASQTELLETIIGL</sequence>
<dbReference type="PANTHER" id="PTHR13593:SF116">
    <property type="entry name" value="PLC-LIKE PHOSPHODIESTERASE"/>
    <property type="match status" value="1"/>
</dbReference>
<dbReference type="InterPro" id="IPR000909">
    <property type="entry name" value="PLipase_C_PInositol-sp_X_dom"/>
</dbReference>
<dbReference type="InterPro" id="IPR017946">
    <property type="entry name" value="PLC-like_Pdiesterase_TIM-brl"/>
</dbReference>
<protein>
    <submittedName>
        <fullName evidence="2">PLC-like phosphodiesterase</fullName>
    </submittedName>
</protein>
<dbReference type="GO" id="GO:0006629">
    <property type="term" value="P:lipid metabolic process"/>
    <property type="evidence" value="ECO:0007669"/>
    <property type="project" value="InterPro"/>
</dbReference>
<dbReference type="OrthoDB" id="1046782at2759"/>
<name>A0A8H6S828_MYCCL</name>
<evidence type="ECO:0000259" key="1">
    <source>
        <dbReference type="Pfam" id="PF00388"/>
    </source>
</evidence>
<comment type="caution">
    <text evidence="2">The sequence shown here is derived from an EMBL/GenBank/DDBJ whole genome shotgun (WGS) entry which is preliminary data.</text>
</comment>
<dbReference type="PANTHER" id="PTHR13593">
    <property type="match status" value="1"/>
</dbReference>
<evidence type="ECO:0000313" key="2">
    <source>
        <dbReference type="EMBL" id="KAF7293846.1"/>
    </source>
</evidence>
<organism evidence="2 3">
    <name type="scientific">Mycena chlorophos</name>
    <name type="common">Agaric fungus</name>
    <name type="synonym">Agaricus chlorophos</name>
    <dbReference type="NCBI Taxonomy" id="658473"/>
    <lineage>
        <taxon>Eukaryota</taxon>
        <taxon>Fungi</taxon>
        <taxon>Dikarya</taxon>
        <taxon>Basidiomycota</taxon>
        <taxon>Agaricomycotina</taxon>
        <taxon>Agaricomycetes</taxon>
        <taxon>Agaricomycetidae</taxon>
        <taxon>Agaricales</taxon>
        <taxon>Marasmiineae</taxon>
        <taxon>Mycenaceae</taxon>
        <taxon>Mycena</taxon>
    </lineage>
</organism>
<accession>A0A8H6S828</accession>
<gene>
    <name evidence="2" type="ORF">HMN09_01180500</name>
</gene>
<dbReference type="Gene3D" id="3.20.20.190">
    <property type="entry name" value="Phosphatidylinositol (PI) phosphodiesterase"/>
    <property type="match status" value="1"/>
</dbReference>
<dbReference type="AlphaFoldDB" id="A0A8H6S828"/>
<dbReference type="GO" id="GO:0008081">
    <property type="term" value="F:phosphoric diester hydrolase activity"/>
    <property type="evidence" value="ECO:0007669"/>
    <property type="project" value="InterPro"/>
</dbReference>
<evidence type="ECO:0000313" key="3">
    <source>
        <dbReference type="Proteomes" id="UP000613580"/>
    </source>
</evidence>
<feature type="domain" description="Phosphatidylinositol-specific phospholipase C X" evidence="1">
    <location>
        <begin position="90"/>
        <end position="212"/>
    </location>
</feature>